<name>A0ABT7JXD9_9HYPH</name>
<dbReference type="EMBL" id="JARFYM010000015">
    <property type="protein sequence ID" value="MDL2401016.1"/>
    <property type="molecule type" value="Genomic_DNA"/>
</dbReference>
<reference evidence="2" key="1">
    <citation type="submission" date="2023-06" db="EMBL/GenBank/DDBJ databases">
        <title>Phylogenetic Diversity of Rhizobium strains.</title>
        <authorList>
            <person name="Moura F.T."/>
            <person name="Helene L.C.F."/>
            <person name="Hungria M."/>
        </authorList>
    </citation>
    <scope>NUCLEOTIDE SEQUENCE</scope>
    <source>
        <strain evidence="2">CCGE526</strain>
    </source>
</reference>
<dbReference type="Pfam" id="PF09351">
    <property type="entry name" value="DUF1993"/>
    <property type="match status" value="1"/>
</dbReference>
<dbReference type="InterPro" id="IPR018531">
    <property type="entry name" value="DUF1993"/>
</dbReference>
<dbReference type="RefSeq" id="WP_285870185.1">
    <property type="nucleotide sequence ID" value="NZ_JARFYM010000015.1"/>
</dbReference>
<gene>
    <name evidence="2" type="ORF">PY649_19090</name>
</gene>
<feature type="compositionally biased region" description="Basic residues" evidence="1">
    <location>
        <begin position="20"/>
        <end position="29"/>
    </location>
</feature>
<evidence type="ECO:0000313" key="2">
    <source>
        <dbReference type="EMBL" id="MDL2401016.1"/>
    </source>
</evidence>
<comment type="caution">
    <text evidence="2">The sequence shown here is derived from an EMBL/GenBank/DDBJ whole genome shotgun (WGS) entry which is preliminary data.</text>
</comment>
<proteinExistence type="predicted"/>
<dbReference type="SUPFAM" id="SSF109854">
    <property type="entry name" value="DinB/YfiT-like putative metalloenzymes"/>
    <property type="match status" value="1"/>
</dbReference>
<keyword evidence="3" id="KW-1185">Reference proteome</keyword>
<evidence type="ECO:0000313" key="3">
    <source>
        <dbReference type="Proteomes" id="UP001172645"/>
    </source>
</evidence>
<dbReference type="PANTHER" id="PTHR36922">
    <property type="entry name" value="BLL2446 PROTEIN"/>
    <property type="match status" value="1"/>
</dbReference>
<dbReference type="PANTHER" id="PTHR36922:SF1">
    <property type="entry name" value="DUF1993 DOMAIN-CONTAINING PROTEIN"/>
    <property type="match status" value="1"/>
</dbReference>
<accession>A0ABT7JXD9</accession>
<protein>
    <submittedName>
        <fullName evidence="2">DUF1993 domain-containing protein</fullName>
    </submittedName>
</protein>
<dbReference type="Proteomes" id="UP001172645">
    <property type="component" value="Unassembled WGS sequence"/>
</dbReference>
<dbReference type="InterPro" id="IPR034660">
    <property type="entry name" value="DinB/YfiT-like"/>
</dbReference>
<dbReference type="Gene3D" id="1.20.120.450">
    <property type="entry name" value="dinb family like domain"/>
    <property type="match status" value="1"/>
</dbReference>
<evidence type="ECO:0000256" key="1">
    <source>
        <dbReference type="SAM" id="MobiDB-lite"/>
    </source>
</evidence>
<organism evidence="2 3">
    <name type="scientific">Rhizobium mayense</name>
    <dbReference type="NCBI Taxonomy" id="1312184"/>
    <lineage>
        <taxon>Bacteria</taxon>
        <taxon>Pseudomonadati</taxon>
        <taxon>Pseudomonadota</taxon>
        <taxon>Alphaproteobacteria</taxon>
        <taxon>Hyphomicrobiales</taxon>
        <taxon>Rhizobiaceae</taxon>
        <taxon>Rhizobium/Agrobacterium group</taxon>
        <taxon>Rhizobium</taxon>
    </lineage>
</organism>
<sequence>METISIGYWRGPTANPTLRPRTRRQRGQKPSRGFFNVSTGSENDRDGFDFRRNLAMSFSVFDTIIPGMAHGFAVLDTYLDHGKAFEEEKGLQLGEVLRARLAPDMLTFGEQFSVVANKVERHMSFLIGRDPTAPLDVEQTYTALKARVTGVRSFLHSITPEQLSGAESRTYEITPPIVRGWFGGADYIFYLVIPDFYFHVATAHDILRHLGARVGKRDYLGWLNMENPGGYS</sequence>
<feature type="region of interest" description="Disordered" evidence="1">
    <location>
        <begin position="11"/>
        <end position="40"/>
    </location>
</feature>